<evidence type="ECO:0000259" key="11">
    <source>
        <dbReference type="PROSITE" id="PS50929"/>
    </source>
</evidence>
<comment type="caution">
    <text evidence="12">The sequence shown here is derived from an EMBL/GenBank/DDBJ whole genome shotgun (WGS) entry which is preliminary data.</text>
</comment>
<evidence type="ECO:0000313" key="13">
    <source>
        <dbReference type="Proteomes" id="UP000612456"/>
    </source>
</evidence>
<dbReference type="CDD" id="cd18548">
    <property type="entry name" value="ABC_6TM_Tm287_like"/>
    <property type="match status" value="1"/>
</dbReference>
<evidence type="ECO:0000256" key="1">
    <source>
        <dbReference type="ARBA" id="ARBA00004651"/>
    </source>
</evidence>
<dbReference type="FunFam" id="3.40.50.300:FF:000221">
    <property type="entry name" value="Multidrug ABC transporter ATP-binding protein"/>
    <property type="match status" value="1"/>
</dbReference>
<feature type="transmembrane region" description="Helical" evidence="9">
    <location>
        <begin position="133"/>
        <end position="151"/>
    </location>
</feature>
<keyword evidence="2" id="KW-0813">Transport</keyword>
<feature type="domain" description="ABC transporter" evidence="10">
    <location>
        <begin position="333"/>
        <end position="570"/>
    </location>
</feature>
<dbReference type="InterPro" id="IPR003439">
    <property type="entry name" value="ABC_transporter-like_ATP-bd"/>
</dbReference>
<dbReference type="SUPFAM" id="SSF90123">
    <property type="entry name" value="ABC transporter transmembrane region"/>
    <property type="match status" value="1"/>
</dbReference>
<feature type="transmembrane region" description="Helical" evidence="9">
    <location>
        <begin position="269"/>
        <end position="290"/>
    </location>
</feature>
<keyword evidence="13" id="KW-1185">Reference proteome</keyword>
<dbReference type="SUPFAM" id="SSF52540">
    <property type="entry name" value="P-loop containing nucleoside triphosphate hydrolases"/>
    <property type="match status" value="1"/>
</dbReference>
<dbReference type="PROSITE" id="PS00211">
    <property type="entry name" value="ABC_TRANSPORTER_1"/>
    <property type="match status" value="1"/>
</dbReference>
<feature type="transmembrane region" description="Helical" evidence="9">
    <location>
        <begin position="236"/>
        <end position="257"/>
    </location>
</feature>
<dbReference type="GO" id="GO:0016887">
    <property type="term" value="F:ATP hydrolysis activity"/>
    <property type="evidence" value="ECO:0007669"/>
    <property type="project" value="InterPro"/>
</dbReference>
<feature type="transmembrane region" description="Helical" evidence="9">
    <location>
        <begin position="157"/>
        <end position="174"/>
    </location>
</feature>
<dbReference type="Pfam" id="PF00005">
    <property type="entry name" value="ABC_tran"/>
    <property type="match status" value="1"/>
</dbReference>
<dbReference type="Gene3D" id="3.40.50.300">
    <property type="entry name" value="P-loop containing nucleotide triphosphate hydrolases"/>
    <property type="match status" value="1"/>
</dbReference>
<dbReference type="InterPro" id="IPR011527">
    <property type="entry name" value="ABC1_TM_dom"/>
</dbReference>
<keyword evidence="4 9" id="KW-0812">Transmembrane</keyword>
<dbReference type="GO" id="GO:0015421">
    <property type="term" value="F:ABC-type oligopeptide transporter activity"/>
    <property type="evidence" value="ECO:0007669"/>
    <property type="project" value="TreeGrafter"/>
</dbReference>
<feature type="transmembrane region" description="Helical" evidence="9">
    <location>
        <begin position="7"/>
        <end position="28"/>
    </location>
</feature>
<dbReference type="SMART" id="SM00382">
    <property type="entry name" value="AAA"/>
    <property type="match status" value="1"/>
</dbReference>
<evidence type="ECO:0000256" key="4">
    <source>
        <dbReference type="ARBA" id="ARBA00022692"/>
    </source>
</evidence>
<sequence length="580" mass="63599">MWKLKSFVAPYWLPALLAPLLMILEVWMDLSQPKLMAAIVNDGITGGDQTVIWRTGAIMLGVALIGLIGGAGCTYFSSIAAQGFGADLRMRLFSKVQTFSFRQLDRYPAGSLITRLTGDIVQLQQIVQILLRMLVRDGSLLIGSIIMAIVISPRLSLILAFVIPIQFVIVFILVRRSVPLFSRMQGKLDGVNTVLQENASGMRVVKAFVRGEFERKRFGRTNSDYLHMALRAARTVAANMPLMLLLLNTSLVAVLWYGGAESWESRLPIGDLAAFLTYMTQLLFALLSVGNTIMNFSRAKASADRVNEVLGMERDMEDVGKQALQPAEGSGRVEFQDVSFAYGIGEASKKVLQGISFTAEPGQTIGILGATGSGKSSLVGLISRLYDPVEGRVLIDGTDVRDIPAEQLRNRVGMVLQQSILFSGTIRDNIRFGKPKADDNEVIAAARAAEAHDFIASFPDGYDTLLGQRGVNLSGGQKQRISIARALLMRTQILVLDDSTSAIDLATEKRIQRSLQTLLRTSTRIIIAQRISSVMQADRILVLDEGRIAASGTHNELMAGSRLYQDIYQSQQRKEEAMHG</sequence>
<dbReference type="EMBL" id="BMHP01000003">
    <property type="protein sequence ID" value="GGD82204.1"/>
    <property type="molecule type" value="Genomic_DNA"/>
</dbReference>
<name>A0A917DZN2_9BACL</name>
<evidence type="ECO:0000313" key="12">
    <source>
        <dbReference type="EMBL" id="GGD82204.1"/>
    </source>
</evidence>
<evidence type="ECO:0000256" key="9">
    <source>
        <dbReference type="SAM" id="Phobius"/>
    </source>
</evidence>
<feature type="domain" description="ABC transmembrane type-1" evidence="11">
    <location>
        <begin position="16"/>
        <end position="298"/>
    </location>
</feature>
<evidence type="ECO:0000256" key="5">
    <source>
        <dbReference type="ARBA" id="ARBA00022741"/>
    </source>
</evidence>
<organism evidence="12 13">
    <name type="scientific">Paenibacillus nasutitermitis</name>
    <dbReference type="NCBI Taxonomy" id="1652958"/>
    <lineage>
        <taxon>Bacteria</taxon>
        <taxon>Bacillati</taxon>
        <taxon>Bacillota</taxon>
        <taxon>Bacilli</taxon>
        <taxon>Bacillales</taxon>
        <taxon>Paenibacillaceae</taxon>
        <taxon>Paenibacillus</taxon>
    </lineage>
</organism>
<dbReference type="PROSITE" id="PS50929">
    <property type="entry name" value="ABC_TM1F"/>
    <property type="match status" value="1"/>
</dbReference>
<evidence type="ECO:0000256" key="2">
    <source>
        <dbReference type="ARBA" id="ARBA00022448"/>
    </source>
</evidence>
<dbReference type="GO" id="GO:0005886">
    <property type="term" value="C:plasma membrane"/>
    <property type="evidence" value="ECO:0007669"/>
    <property type="project" value="UniProtKB-SubCell"/>
</dbReference>
<accession>A0A917DZN2</accession>
<dbReference type="Gene3D" id="1.20.1560.10">
    <property type="entry name" value="ABC transporter type 1, transmembrane domain"/>
    <property type="match status" value="1"/>
</dbReference>
<gene>
    <name evidence="12" type="ORF">GCM10010911_45400</name>
</gene>
<evidence type="ECO:0000256" key="6">
    <source>
        <dbReference type="ARBA" id="ARBA00022840"/>
    </source>
</evidence>
<evidence type="ECO:0000256" key="3">
    <source>
        <dbReference type="ARBA" id="ARBA00022475"/>
    </source>
</evidence>
<feature type="transmembrane region" description="Helical" evidence="9">
    <location>
        <begin position="57"/>
        <end position="81"/>
    </location>
</feature>
<proteinExistence type="predicted"/>
<dbReference type="InterPro" id="IPR017871">
    <property type="entry name" value="ABC_transporter-like_CS"/>
</dbReference>
<keyword evidence="8 9" id="KW-0472">Membrane</keyword>
<dbReference type="PANTHER" id="PTHR43394">
    <property type="entry name" value="ATP-DEPENDENT PERMEASE MDL1, MITOCHONDRIAL"/>
    <property type="match status" value="1"/>
</dbReference>
<keyword evidence="6" id="KW-0067">ATP-binding</keyword>
<dbReference type="Pfam" id="PF00664">
    <property type="entry name" value="ABC_membrane"/>
    <property type="match status" value="1"/>
</dbReference>
<dbReference type="PROSITE" id="PS50893">
    <property type="entry name" value="ABC_TRANSPORTER_2"/>
    <property type="match status" value="1"/>
</dbReference>
<dbReference type="PANTHER" id="PTHR43394:SF1">
    <property type="entry name" value="ATP-BINDING CASSETTE SUB-FAMILY B MEMBER 10, MITOCHONDRIAL"/>
    <property type="match status" value="1"/>
</dbReference>
<keyword evidence="3" id="KW-1003">Cell membrane</keyword>
<reference evidence="12" key="2">
    <citation type="submission" date="2020-09" db="EMBL/GenBank/DDBJ databases">
        <authorList>
            <person name="Sun Q."/>
            <person name="Zhou Y."/>
        </authorList>
    </citation>
    <scope>NUCLEOTIDE SEQUENCE</scope>
    <source>
        <strain evidence="12">CGMCC 1.15178</strain>
    </source>
</reference>
<comment type="subcellular location">
    <subcellularLocation>
        <location evidence="1">Cell membrane</location>
        <topology evidence="1">Multi-pass membrane protein</topology>
    </subcellularLocation>
</comment>
<evidence type="ECO:0000256" key="7">
    <source>
        <dbReference type="ARBA" id="ARBA00022989"/>
    </source>
</evidence>
<evidence type="ECO:0000256" key="8">
    <source>
        <dbReference type="ARBA" id="ARBA00023136"/>
    </source>
</evidence>
<keyword evidence="7 9" id="KW-1133">Transmembrane helix</keyword>
<dbReference type="InterPro" id="IPR027417">
    <property type="entry name" value="P-loop_NTPase"/>
</dbReference>
<protein>
    <submittedName>
        <fullName evidence="12">ABC transporter</fullName>
    </submittedName>
</protein>
<dbReference type="RefSeq" id="WP_188995193.1">
    <property type="nucleotide sequence ID" value="NZ_BMHP01000003.1"/>
</dbReference>
<reference evidence="12" key="1">
    <citation type="journal article" date="2014" name="Int. J. Syst. Evol. Microbiol.">
        <title>Complete genome sequence of Corynebacterium casei LMG S-19264T (=DSM 44701T), isolated from a smear-ripened cheese.</title>
        <authorList>
            <consortium name="US DOE Joint Genome Institute (JGI-PGF)"/>
            <person name="Walter F."/>
            <person name="Albersmeier A."/>
            <person name="Kalinowski J."/>
            <person name="Ruckert C."/>
        </authorList>
    </citation>
    <scope>NUCLEOTIDE SEQUENCE</scope>
    <source>
        <strain evidence="12">CGMCC 1.15178</strain>
    </source>
</reference>
<dbReference type="InterPro" id="IPR003593">
    <property type="entry name" value="AAA+_ATPase"/>
</dbReference>
<dbReference type="GO" id="GO:0005524">
    <property type="term" value="F:ATP binding"/>
    <property type="evidence" value="ECO:0007669"/>
    <property type="project" value="UniProtKB-KW"/>
</dbReference>
<evidence type="ECO:0000259" key="10">
    <source>
        <dbReference type="PROSITE" id="PS50893"/>
    </source>
</evidence>
<dbReference type="Proteomes" id="UP000612456">
    <property type="component" value="Unassembled WGS sequence"/>
</dbReference>
<dbReference type="AlphaFoldDB" id="A0A917DZN2"/>
<dbReference type="InterPro" id="IPR039421">
    <property type="entry name" value="Type_1_exporter"/>
</dbReference>
<dbReference type="InterPro" id="IPR036640">
    <property type="entry name" value="ABC1_TM_sf"/>
</dbReference>
<keyword evidence="5" id="KW-0547">Nucleotide-binding</keyword>